<feature type="compositionally biased region" description="Basic residues" evidence="1">
    <location>
        <begin position="420"/>
        <end position="441"/>
    </location>
</feature>
<dbReference type="InterPro" id="IPR000719">
    <property type="entry name" value="Prot_kinase_dom"/>
</dbReference>
<accession>A0A6C0LMB1</accession>
<feature type="region of interest" description="Disordered" evidence="1">
    <location>
        <begin position="409"/>
        <end position="451"/>
    </location>
</feature>
<dbReference type="SUPFAM" id="SSF56112">
    <property type="entry name" value="Protein kinase-like (PK-like)"/>
    <property type="match status" value="1"/>
</dbReference>
<dbReference type="AlphaFoldDB" id="A0A6C0LMB1"/>
<proteinExistence type="predicted"/>
<dbReference type="Gene3D" id="1.10.510.10">
    <property type="entry name" value="Transferase(Phosphotransferase) domain 1"/>
    <property type="match status" value="1"/>
</dbReference>
<evidence type="ECO:0000259" key="2">
    <source>
        <dbReference type="PROSITE" id="PS50011"/>
    </source>
</evidence>
<reference evidence="3" key="1">
    <citation type="journal article" date="2020" name="Nature">
        <title>Giant virus diversity and host interactions through global metagenomics.</title>
        <authorList>
            <person name="Schulz F."/>
            <person name="Roux S."/>
            <person name="Paez-Espino D."/>
            <person name="Jungbluth S."/>
            <person name="Walsh D.A."/>
            <person name="Denef V.J."/>
            <person name="McMahon K.D."/>
            <person name="Konstantinidis K.T."/>
            <person name="Eloe-Fadrosh E.A."/>
            <person name="Kyrpides N.C."/>
            <person name="Woyke T."/>
        </authorList>
    </citation>
    <scope>NUCLEOTIDE SEQUENCE</scope>
    <source>
        <strain evidence="3">GVMAG-M-3300027892-73</strain>
    </source>
</reference>
<dbReference type="PROSITE" id="PS50011">
    <property type="entry name" value="PROTEIN_KINASE_DOM"/>
    <property type="match status" value="1"/>
</dbReference>
<dbReference type="PROSITE" id="PS51257">
    <property type="entry name" value="PROKAR_LIPOPROTEIN"/>
    <property type="match status" value="1"/>
</dbReference>
<dbReference type="GO" id="GO:0004672">
    <property type="term" value="F:protein kinase activity"/>
    <property type="evidence" value="ECO:0007669"/>
    <property type="project" value="InterPro"/>
</dbReference>
<evidence type="ECO:0000256" key="1">
    <source>
        <dbReference type="SAM" id="MobiDB-lite"/>
    </source>
</evidence>
<evidence type="ECO:0000313" key="3">
    <source>
        <dbReference type="EMBL" id="QHU31048.1"/>
    </source>
</evidence>
<dbReference type="PROSITE" id="PS00108">
    <property type="entry name" value="PROTEIN_KINASE_ST"/>
    <property type="match status" value="1"/>
</dbReference>
<feature type="domain" description="Protein kinase" evidence="2">
    <location>
        <begin position="6"/>
        <end position="451"/>
    </location>
</feature>
<dbReference type="EMBL" id="MN740522">
    <property type="protein sequence ID" value="QHU31048.1"/>
    <property type="molecule type" value="Genomic_DNA"/>
</dbReference>
<dbReference type="GO" id="GO:0005524">
    <property type="term" value="F:ATP binding"/>
    <property type="evidence" value="ECO:0007669"/>
    <property type="project" value="InterPro"/>
</dbReference>
<dbReference type="InterPro" id="IPR008271">
    <property type="entry name" value="Ser/Thr_kinase_AS"/>
</dbReference>
<organism evidence="3">
    <name type="scientific">viral metagenome</name>
    <dbReference type="NCBI Taxonomy" id="1070528"/>
    <lineage>
        <taxon>unclassified sequences</taxon>
        <taxon>metagenomes</taxon>
        <taxon>organismal metagenomes</taxon>
    </lineage>
</organism>
<name>A0A6C0LMB1_9ZZZZ</name>
<sequence>MSKKNKMGGNVIASGGFGCVFSPALKCIKTKKIPNKSITKLMITKFATDEYNEIKTIKKQLKHIKKYNDYFVLNNVSLCRPMPISKKDLIGFKQKCTALPKDDINVNNINDNMNRLMALTMKNAGLPVDDYIEQKKNFHAIYKINVKLIDLFKNGIIPMNQSNVYHNDIKDSNILMDENKNKLFARLIDWGLATKYVPFTNQPFPSCWRNRSLQYNSPYSTILFSQTFVNDFKDFWVNDSNNLTGFVNTYFDYWAKERGEGHYKLMCKIINILTDDQPKKVMVNYIVNILTVFFKEGGYKEEDIIVNLRKYLDTVFIHNVDKWGFVTSYFPILYLYHNNKRSLSEKQQKTFLKLRELFYYTYTTASTKIDANVIFYYLNSLTFNIHGDDDHTSGPSTIKFSSTPKGITGHTIDPDNNHHFDKKSHTKSRTKSHTKTRKNKNHNNSFTASLY</sequence>
<protein>
    <recommendedName>
        <fullName evidence="2">Protein kinase domain-containing protein</fullName>
    </recommendedName>
</protein>
<dbReference type="InterPro" id="IPR011009">
    <property type="entry name" value="Kinase-like_dom_sf"/>
</dbReference>